<dbReference type="AlphaFoldDB" id="A0A4Y2L102"/>
<gene>
    <name evidence="1" type="ORF">AVEN_202078_1</name>
</gene>
<reference evidence="1 2" key="1">
    <citation type="journal article" date="2019" name="Sci. Rep.">
        <title>Orb-weaving spider Araneus ventricosus genome elucidates the spidroin gene catalogue.</title>
        <authorList>
            <person name="Kono N."/>
            <person name="Nakamura H."/>
            <person name="Ohtoshi R."/>
            <person name="Moran D.A.P."/>
            <person name="Shinohara A."/>
            <person name="Yoshida Y."/>
            <person name="Fujiwara M."/>
            <person name="Mori M."/>
            <person name="Tomita M."/>
            <person name="Arakawa K."/>
        </authorList>
    </citation>
    <scope>NUCLEOTIDE SEQUENCE [LARGE SCALE GENOMIC DNA]</scope>
</reference>
<dbReference type="Proteomes" id="UP000499080">
    <property type="component" value="Unassembled WGS sequence"/>
</dbReference>
<organism evidence="1 2">
    <name type="scientific">Araneus ventricosus</name>
    <name type="common">Orbweaver spider</name>
    <name type="synonym">Epeira ventricosa</name>
    <dbReference type="NCBI Taxonomy" id="182803"/>
    <lineage>
        <taxon>Eukaryota</taxon>
        <taxon>Metazoa</taxon>
        <taxon>Ecdysozoa</taxon>
        <taxon>Arthropoda</taxon>
        <taxon>Chelicerata</taxon>
        <taxon>Arachnida</taxon>
        <taxon>Araneae</taxon>
        <taxon>Araneomorphae</taxon>
        <taxon>Entelegynae</taxon>
        <taxon>Araneoidea</taxon>
        <taxon>Araneidae</taxon>
        <taxon>Araneus</taxon>
    </lineage>
</organism>
<evidence type="ECO:0000313" key="1">
    <source>
        <dbReference type="EMBL" id="GBN07306.1"/>
    </source>
</evidence>
<sequence>MCTEETLCYEYNSLGTRGRPSREVGADVESATFHSTNPHCAKGCHLSRQPTKPSPSVPSCRNLPRCSHCDGAGTWKVPGRALSPRAPETRADADSVVSAEWKTSWRSSLEPFLPPPTCERMKIGRCRVEKVCRGDEITSTSVGRLPRSGLFLSLAVRVART</sequence>
<evidence type="ECO:0000313" key="2">
    <source>
        <dbReference type="Proteomes" id="UP000499080"/>
    </source>
</evidence>
<accession>A0A4Y2L102</accession>
<dbReference type="EMBL" id="BGPR01005148">
    <property type="protein sequence ID" value="GBN07306.1"/>
    <property type="molecule type" value="Genomic_DNA"/>
</dbReference>
<keyword evidence="2" id="KW-1185">Reference proteome</keyword>
<comment type="caution">
    <text evidence="1">The sequence shown here is derived from an EMBL/GenBank/DDBJ whole genome shotgun (WGS) entry which is preliminary data.</text>
</comment>
<proteinExistence type="predicted"/>
<protein>
    <submittedName>
        <fullName evidence="1">Uncharacterized protein</fullName>
    </submittedName>
</protein>
<name>A0A4Y2L102_ARAVE</name>